<keyword evidence="1" id="KW-0812">Transmembrane</keyword>
<feature type="transmembrane region" description="Helical" evidence="1">
    <location>
        <begin position="206"/>
        <end position="226"/>
    </location>
</feature>
<keyword evidence="1" id="KW-1133">Transmembrane helix</keyword>
<feature type="transmembrane region" description="Helical" evidence="1">
    <location>
        <begin position="282"/>
        <end position="301"/>
    </location>
</feature>
<evidence type="ECO:0000313" key="3">
    <source>
        <dbReference type="Proteomes" id="UP000004473"/>
    </source>
</evidence>
<feature type="non-terminal residue" evidence="2">
    <location>
        <position position="1"/>
    </location>
</feature>
<protein>
    <submittedName>
        <fullName evidence="2">Uncharacterized protein</fullName>
    </submittedName>
</protein>
<dbReference type="AlphaFoldDB" id="I2NEB6"/>
<comment type="caution">
    <text evidence="2">The sequence shown here is derived from an EMBL/GenBank/DDBJ whole genome shotgun (WGS) entry which is preliminary data.</text>
</comment>
<feature type="transmembrane region" description="Helical" evidence="1">
    <location>
        <begin position="338"/>
        <end position="354"/>
    </location>
</feature>
<evidence type="ECO:0000313" key="2">
    <source>
        <dbReference type="EMBL" id="EIG24177.1"/>
    </source>
</evidence>
<dbReference type="EMBL" id="AJMT01000199">
    <property type="protein sequence ID" value="EIG24177.1"/>
    <property type="molecule type" value="Genomic_DNA"/>
</dbReference>
<gene>
    <name evidence="2" type="ORF">HMPREF1051_1990</name>
</gene>
<organism evidence="2 3">
    <name type="scientific">Neisseria sicca VK64</name>
    <dbReference type="NCBI Taxonomy" id="1095748"/>
    <lineage>
        <taxon>Bacteria</taxon>
        <taxon>Pseudomonadati</taxon>
        <taxon>Pseudomonadota</taxon>
        <taxon>Betaproteobacteria</taxon>
        <taxon>Neisseriales</taxon>
        <taxon>Neisseriaceae</taxon>
        <taxon>Neisseria</taxon>
    </lineage>
</organism>
<feature type="transmembrane region" description="Helical" evidence="1">
    <location>
        <begin position="84"/>
        <end position="108"/>
    </location>
</feature>
<reference evidence="2 3" key="1">
    <citation type="submission" date="2012-04" db="EMBL/GenBank/DDBJ databases">
        <authorList>
            <person name="Harkins D.M."/>
            <person name="Madupu R."/>
            <person name="Durkin A.S."/>
            <person name="Torralba M."/>
            <person name="Methe B."/>
            <person name="Sutton G.G."/>
            <person name="Nelson K.E."/>
        </authorList>
    </citation>
    <scope>NUCLEOTIDE SEQUENCE [LARGE SCALE GENOMIC DNA]</scope>
    <source>
        <strain evidence="2 3">VK64</strain>
    </source>
</reference>
<sequence>EWVYDCINAAEVLSDNANGKFPLLHSLNRLTEQGRDMRATVNAFFLNTALQEEISPSVRTALMRRKTKLTSVLQKAQSWRQMRIVLPIVAIFVAMFTAAADDALSAYIEAYYSLALVSTLTLALLCFLVNVCRSIFFTWLPSLYKLFTATFVFKKAAIVRAFVLPVVMTAVCLTPTGSVMFFLLTVLAWIYSWCTFFSYIKSERSIVGGLTVNLSLIAMFPIINVLNKHLEQTAGNSVLLILTALMILLWFNANLYLRSFHPHLSKKQAQFLLVPCSPNASFPIRAAASFASALVWMLTLPQRCADYTERDDIWTPLGFGVLACMLTLILPLGGNRMLWFYPTAFALGWLVLVLKQNAYRSLMRA</sequence>
<proteinExistence type="predicted"/>
<feature type="transmembrane region" description="Helical" evidence="1">
    <location>
        <begin position="114"/>
        <end position="140"/>
    </location>
</feature>
<dbReference type="Proteomes" id="UP000004473">
    <property type="component" value="Unassembled WGS sequence"/>
</dbReference>
<feature type="transmembrane region" description="Helical" evidence="1">
    <location>
        <begin position="238"/>
        <end position="257"/>
    </location>
</feature>
<feature type="transmembrane region" description="Helical" evidence="1">
    <location>
        <begin position="313"/>
        <end position="332"/>
    </location>
</feature>
<evidence type="ECO:0000256" key="1">
    <source>
        <dbReference type="SAM" id="Phobius"/>
    </source>
</evidence>
<keyword evidence="1" id="KW-0472">Membrane</keyword>
<accession>I2NEB6</accession>
<name>I2NEB6_NEISI</name>
<feature type="transmembrane region" description="Helical" evidence="1">
    <location>
        <begin position="161"/>
        <end position="191"/>
    </location>
</feature>
<dbReference type="PATRIC" id="fig|1095748.3.peg.2544"/>